<dbReference type="EMBL" id="LOWA01000032">
    <property type="protein sequence ID" value="KVE26836.1"/>
    <property type="molecule type" value="Genomic_DNA"/>
</dbReference>
<dbReference type="EMBL" id="FXAN01000065">
    <property type="protein sequence ID" value="SMG01040.1"/>
    <property type="molecule type" value="Genomic_DNA"/>
</dbReference>
<reference evidence="3 5" key="2">
    <citation type="submission" date="2017-04" db="EMBL/GenBank/DDBJ databases">
        <authorList>
            <person name="Afonso C.L."/>
            <person name="Miller P.J."/>
            <person name="Scott M.A."/>
            <person name="Spackman E."/>
            <person name="Goraichik I."/>
            <person name="Dimitrov K.M."/>
            <person name="Suarez D.L."/>
            <person name="Swayne D.E."/>
        </authorList>
    </citation>
    <scope>NUCLEOTIDE SEQUENCE [LARGE SCALE GENOMIC DNA]</scope>
    <source>
        <strain evidence="3">LMG 28154</strain>
    </source>
</reference>
<feature type="domain" description="Rv2525c-like glycoside hydrolase-like" evidence="1">
    <location>
        <begin position="16"/>
        <end position="188"/>
    </location>
</feature>
<protein>
    <recommendedName>
        <fullName evidence="1">Rv2525c-like glycoside hydrolase-like domain-containing protein</fullName>
    </recommendedName>
</protein>
<dbReference type="RefSeq" id="WP_069233427.1">
    <property type="nucleotide sequence ID" value="NZ_CP013448.1"/>
</dbReference>
<proteinExistence type="predicted"/>
<evidence type="ECO:0000313" key="4">
    <source>
        <dbReference type="Proteomes" id="UP000062788"/>
    </source>
</evidence>
<sequence length="214" mass="22626">MPNGFDTVQNCAANANAIRNAQYDFVARYLSIDLYDDPPHPKVIGRDEANAIWNAGLKLVLVYEDAPSSCDYFSALRGYIDGLRAATQAGDLGARNGGLYFTVDYDAPAADIDGCITSYFHGVASGVAAAGNGNRRYGIGVYGSGSTCRAMQQAGLVQYTWLANSAGWSGYDPSRPWSIVQQAQTTISLDCGTMHVDPDTASANFGAFVPPAAG</sequence>
<dbReference type="AlphaFoldDB" id="A0A103E2F7"/>
<dbReference type="InterPro" id="IPR017853">
    <property type="entry name" value="GH"/>
</dbReference>
<gene>
    <name evidence="3" type="ORF">BSIN_4025</name>
    <name evidence="2" type="ORF">WS67_14725</name>
</gene>
<dbReference type="InterPro" id="IPR015020">
    <property type="entry name" value="Rv2525c-like_Glyco_Hydro-like"/>
</dbReference>
<reference evidence="2 4" key="1">
    <citation type="submission" date="2015-11" db="EMBL/GenBank/DDBJ databases">
        <title>Expanding the genomic diversity of Burkholderia species for the development of highly accurate diagnostics.</title>
        <authorList>
            <person name="Sahl J."/>
            <person name="Keim P."/>
            <person name="Wagner D."/>
        </authorList>
    </citation>
    <scope>NUCLEOTIDE SEQUENCE [LARGE SCALE GENOMIC DNA]</scope>
    <source>
        <strain evidence="2 4">TSV85</strain>
    </source>
</reference>
<dbReference type="Proteomes" id="UP000198460">
    <property type="component" value="Unassembled WGS sequence"/>
</dbReference>
<evidence type="ECO:0000313" key="2">
    <source>
        <dbReference type="EMBL" id="KVE26836.1"/>
    </source>
</evidence>
<evidence type="ECO:0000259" key="1">
    <source>
        <dbReference type="Pfam" id="PF08924"/>
    </source>
</evidence>
<evidence type="ECO:0000313" key="3">
    <source>
        <dbReference type="EMBL" id="SMG01040.1"/>
    </source>
</evidence>
<name>A0A103E2F7_9BURK</name>
<accession>A0A103E2F7</accession>
<organism evidence="2 4">
    <name type="scientific">Burkholderia singularis</name>
    <dbReference type="NCBI Taxonomy" id="1503053"/>
    <lineage>
        <taxon>Bacteria</taxon>
        <taxon>Pseudomonadati</taxon>
        <taxon>Pseudomonadota</taxon>
        <taxon>Betaproteobacteria</taxon>
        <taxon>Burkholderiales</taxon>
        <taxon>Burkholderiaceae</taxon>
        <taxon>Burkholderia</taxon>
        <taxon>pseudomallei group</taxon>
    </lineage>
</organism>
<keyword evidence="4" id="KW-1185">Reference proteome</keyword>
<dbReference type="Proteomes" id="UP000062788">
    <property type="component" value="Unassembled WGS sequence"/>
</dbReference>
<dbReference type="Gene3D" id="3.20.20.80">
    <property type="entry name" value="Glycosidases"/>
    <property type="match status" value="1"/>
</dbReference>
<dbReference type="SUPFAM" id="SSF51445">
    <property type="entry name" value="(Trans)glycosidases"/>
    <property type="match status" value="1"/>
</dbReference>
<dbReference type="OrthoDB" id="9798982at2"/>
<evidence type="ECO:0000313" key="5">
    <source>
        <dbReference type="Proteomes" id="UP000198460"/>
    </source>
</evidence>
<dbReference type="Pfam" id="PF08924">
    <property type="entry name" value="Rv2525c_GlyHyd-like"/>
    <property type="match status" value="1"/>
</dbReference>